<organism evidence="1 2">
    <name type="scientific">Larimichthys crocea</name>
    <name type="common">Large yellow croaker</name>
    <name type="synonym">Pseudosciaena crocea</name>
    <dbReference type="NCBI Taxonomy" id="215358"/>
    <lineage>
        <taxon>Eukaryota</taxon>
        <taxon>Metazoa</taxon>
        <taxon>Chordata</taxon>
        <taxon>Craniata</taxon>
        <taxon>Vertebrata</taxon>
        <taxon>Euteleostomi</taxon>
        <taxon>Actinopterygii</taxon>
        <taxon>Neopterygii</taxon>
        <taxon>Teleostei</taxon>
        <taxon>Neoteleostei</taxon>
        <taxon>Acanthomorphata</taxon>
        <taxon>Eupercaria</taxon>
        <taxon>Sciaenidae</taxon>
        <taxon>Larimichthys</taxon>
    </lineage>
</organism>
<keyword evidence="2" id="KW-1185">Reference proteome</keyword>
<sequence>MKKESVHTFDKTSSFIPFQSEKVPPVKRRTPAPVEEAVKPKRTSESLKPKEQSAAARSSPSPIIMELLSSAEEATVLEELKEGKEHIKQQVEGITEGYIFIPGVEPDSKESQHPGVDLISIPEPSMDSGVFFSMPDSQADVTEVAVDPHLEIKHEGERIDIHVESGPKPLIVKPKVDSRVKHLGLHEDAAAAEGLQSQVTSVQGRGSLDKASAAEAGGAAAAAVSPMEEEEVTFGAVYDYYNPPTDWGRPLSPESEMSIEIGSTMSEEIAEVAERFYTPGSSTEVSQPIAESFHTPKSPTSFHTPSSDTPGGFTTPQEYPFSPVEHKRPSTGASSEMFFSPVQFLTSPADEGIETTPPGINMDESQFLSKGHGSLSLTTLQEKVQGIPPAFLKPLIKKRVFENDSLTFYAEVFGLPSPEVKWFCNKTQMVADDRVKMERDGDSISLTIHSVTKADQGEYICEAVNYVGEARSVALVVVVSQEVRFMPAPPAVTHQHVMEFDVEEDDSSRSPSPQEILLEVELDENDVKEFEKQVKIITIPEYTADNKSMIISLDVLPSLYEEGAVDFVTQERDDLKIAFEVTEMPPRFINPICDMETPEGTTVMFECSLMGIPSPIVSWFKGDKKIPHNNKKYLHSSDGDNHFLKICQVTTHDSGVYTCRAINVVGETLCRASLVVLNAKSFSGKTRGRELTAVSLGSAKVQPQKFDMMVGNTSLDSEQVSEIELEFEFEQEADESQRAVRLVANTDNEMSEQGEKYVSINFDVFAEPAKDDKVEFKGKSSEMCSFQFQVTETPPKCVIPLTNVTAAVGTPVILQCLVSGKPNPKAEWYKDGDRVTDSRCIIQEKTAGHFNLLITNVTQSDAGEYKCVIQNTTGCIETTALLKVF</sequence>
<comment type="caution">
    <text evidence="1">The sequence shown here is derived from an EMBL/GenBank/DDBJ whole genome shotgun (WGS) entry which is preliminary data.</text>
</comment>
<accession>A0ACD3QII0</accession>
<evidence type="ECO:0000313" key="1">
    <source>
        <dbReference type="EMBL" id="TMS06353.1"/>
    </source>
</evidence>
<proteinExistence type="predicted"/>
<reference evidence="1" key="1">
    <citation type="submission" date="2018-11" db="EMBL/GenBank/DDBJ databases">
        <title>The sequence and de novo assembly of Larimichthys crocea genome using PacBio and Hi-C technologies.</title>
        <authorList>
            <person name="Xu P."/>
            <person name="Chen B."/>
            <person name="Zhou Z."/>
            <person name="Ke Q."/>
            <person name="Wu Y."/>
            <person name="Bai H."/>
            <person name="Pu F."/>
        </authorList>
    </citation>
    <scope>NUCLEOTIDE SEQUENCE</scope>
    <source>
        <tissue evidence="1">Muscle</tissue>
    </source>
</reference>
<evidence type="ECO:0000313" key="2">
    <source>
        <dbReference type="Proteomes" id="UP000793456"/>
    </source>
</evidence>
<name>A0ACD3QII0_LARCR</name>
<gene>
    <name evidence="1" type="ORF">E3U43_016112</name>
</gene>
<protein>
    <submittedName>
        <fullName evidence="1">Uncharacterized protein</fullName>
    </submittedName>
</protein>
<dbReference type="EMBL" id="CM011692">
    <property type="protein sequence ID" value="TMS06353.1"/>
    <property type="molecule type" value="Genomic_DNA"/>
</dbReference>
<dbReference type="Proteomes" id="UP000793456">
    <property type="component" value="Chromosome XIX"/>
</dbReference>